<keyword evidence="11 14" id="KW-0472">Membrane</keyword>
<evidence type="ECO:0000256" key="14">
    <source>
        <dbReference type="PIRNR" id="PIRNR028810"/>
    </source>
</evidence>
<gene>
    <name evidence="16" type="primary">ALG10</name>
    <name evidence="16" type="ORF">HK105_203974</name>
</gene>
<keyword evidence="10 14" id="KW-1133">Transmembrane helix</keyword>
<evidence type="ECO:0000313" key="16">
    <source>
        <dbReference type="EMBL" id="KAL2916541.1"/>
    </source>
</evidence>
<keyword evidence="6 14" id="KW-0328">Glycosyltransferase</keyword>
<evidence type="ECO:0000256" key="8">
    <source>
        <dbReference type="ARBA" id="ARBA00022692"/>
    </source>
</evidence>
<feature type="transmembrane region" description="Helical" evidence="14">
    <location>
        <begin position="429"/>
        <end position="448"/>
    </location>
</feature>
<dbReference type="PANTHER" id="PTHR12989">
    <property type="entry name" value="ALPHA-1,2-GLUCOSYLTRANSFERASE ALG10"/>
    <property type="match status" value="1"/>
</dbReference>
<dbReference type="EMBL" id="JADGIZ020000016">
    <property type="protein sequence ID" value="KAL2916541.1"/>
    <property type="molecule type" value="Genomic_DNA"/>
</dbReference>
<evidence type="ECO:0000256" key="3">
    <source>
        <dbReference type="ARBA" id="ARBA00010600"/>
    </source>
</evidence>
<feature type="transmembrane region" description="Helical" evidence="14">
    <location>
        <begin position="255"/>
        <end position="274"/>
    </location>
</feature>
<organism evidence="16 17">
    <name type="scientific">Polyrhizophydium stewartii</name>
    <dbReference type="NCBI Taxonomy" id="2732419"/>
    <lineage>
        <taxon>Eukaryota</taxon>
        <taxon>Fungi</taxon>
        <taxon>Fungi incertae sedis</taxon>
        <taxon>Chytridiomycota</taxon>
        <taxon>Chytridiomycota incertae sedis</taxon>
        <taxon>Chytridiomycetes</taxon>
        <taxon>Rhizophydiales</taxon>
        <taxon>Rhizophydiales incertae sedis</taxon>
        <taxon>Polyrhizophydium</taxon>
    </lineage>
</organism>
<feature type="region of interest" description="Disordered" evidence="15">
    <location>
        <begin position="1"/>
        <end position="28"/>
    </location>
</feature>
<comment type="similarity">
    <text evidence="3 14">Belongs to the ALG10 glucosyltransferase family.</text>
</comment>
<evidence type="ECO:0000313" key="17">
    <source>
        <dbReference type="Proteomes" id="UP001527925"/>
    </source>
</evidence>
<sequence length="510" mass="55055">MARPSKSSDTARQQPQAPDAAGRTGRPTRATAAAAAALSIVLAALTAVVSTSVPEPYMDEIFHVPMAQKYCQGRFDEWDPKITTPPGLYLVAAALLSSLRSAGHAAGLALGADSAVLATLEAAGACSTANLRAINAGFGIGTLVLMDCLLSKLHPGARRSTTAFAALAISLMPVAFFFHSLFYTDSGSTFFVLWAYLLSLQDRFLMSGIAAFVSVWFRQTNIIWTVFIAATVAFRKVGSSKSDAGTTAHCLGTELRGVIHLVQIVSAFVLHALWHLPRLLLVLWPYVLCVGAFVGFVAVNGSIVLGDKDNHMAGIHVPQLYYFAGFSAFFALFPAQVLQSLLAAPGALFRSLGHPESAAIMLAAPAVMLETIRRFTIEHPFLLADNRHFTFYIWKNVFRRHPAARYALVPGYLFAGWALLRRLGAKQHVLWIAAFVGATALVLVPSPLLEFRYFIVPYMLLRLHVGLAGGAAAVLELAQAAAINAAAVWLFVARPFEWPSEPGAAQRFMW</sequence>
<evidence type="ECO:0000256" key="11">
    <source>
        <dbReference type="ARBA" id="ARBA00023136"/>
    </source>
</evidence>
<feature type="compositionally biased region" description="Polar residues" evidence="15">
    <location>
        <begin position="1"/>
        <end position="16"/>
    </location>
</feature>
<comment type="catalytic activity">
    <reaction evidence="13">
        <text>an alpha-D-Glc-(1-&gt;3)-alpha-D-Glc-(1-&gt;3)-alpha-D-Man-(1-&gt;2)-alpha-D-Man-(1-&gt;2)-alpha-D-Man-(1-&gt;3)-[alpha-D-Man-(1-&gt;2)-alpha-D-Man-(1-&gt;3)-[alpha-D-Man-(1-&gt;2)-alpha-D-Man-(1-&gt;6)]-alpha-D-Man-(1-&gt;6)]-beta-D-Man-(1-&gt;4)-beta-D-GlcNAc-(1-&gt;4)-alpha-D-GlcNAc-diphospho-di-trans,poly-cis-dolichol + a di-trans,poly-cis-dolichyl beta-D-glucosyl phosphate = a alpha-D-Glc-(1-&gt;2)-alpha-D-Glc-(1-&gt;3)-alpha-D-Glc-(1-&gt;3)-alpha-D-Man-(1-&gt;2)-alpha-D-Man-(1-&gt;2)-alpha-D-Man-(1-&gt;3)-[alpha-D-Man-(1-&gt;2)-alpha-D-Man-(1-&gt;3)-[alpha-D-Man-(1-&gt;2)-alpha-D-Man-(1-&gt;6)]-alpha-D-Man-(1-&gt;6)]-beta-D-Man-(1-&gt;4)-beta-D-GlcNAc-(1-&gt;4)-alpha-D-GlcNAc-diphospho-di-trans,poly-cis-dolichol + a di-trans,poly-cis-dolichyl phosphate + H(+)</text>
        <dbReference type="Rhea" id="RHEA:29543"/>
        <dbReference type="Rhea" id="RHEA-COMP:19498"/>
        <dbReference type="Rhea" id="RHEA-COMP:19502"/>
        <dbReference type="Rhea" id="RHEA-COMP:19512"/>
        <dbReference type="Rhea" id="RHEA-COMP:19522"/>
        <dbReference type="ChEBI" id="CHEBI:15378"/>
        <dbReference type="ChEBI" id="CHEBI:57525"/>
        <dbReference type="ChEBI" id="CHEBI:57683"/>
        <dbReference type="ChEBI" id="CHEBI:132522"/>
        <dbReference type="ChEBI" id="CHEBI:132523"/>
        <dbReference type="EC" id="2.4.1.256"/>
    </reaction>
    <physiologicalReaction direction="left-to-right" evidence="13">
        <dbReference type="Rhea" id="RHEA:29544"/>
    </physiologicalReaction>
</comment>
<keyword evidence="7 16" id="KW-0808">Transferase</keyword>
<keyword evidence="17" id="KW-1185">Reference proteome</keyword>
<feature type="transmembrane region" description="Helical" evidence="14">
    <location>
        <begin position="468"/>
        <end position="492"/>
    </location>
</feature>
<evidence type="ECO:0000256" key="5">
    <source>
        <dbReference type="ARBA" id="ARBA00018512"/>
    </source>
</evidence>
<feature type="transmembrane region" description="Helical" evidence="14">
    <location>
        <begin position="320"/>
        <end position="342"/>
    </location>
</feature>
<feature type="transmembrane region" description="Helical" evidence="14">
    <location>
        <begin position="280"/>
        <end position="299"/>
    </location>
</feature>
<evidence type="ECO:0000256" key="15">
    <source>
        <dbReference type="SAM" id="MobiDB-lite"/>
    </source>
</evidence>
<keyword evidence="9" id="KW-0256">Endoplasmic reticulum</keyword>
<comment type="caution">
    <text evidence="16">The sequence shown here is derived from an EMBL/GenBank/DDBJ whole genome shotgun (WGS) entry which is preliminary data.</text>
</comment>
<evidence type="ECO:0000256" key="9">
    <source>
        <dbReference type="ARBA" id="ARBA00022824"/>
    </source>
</evidence>
<evidence type="ECO:0000256" key="1">
    <source>
        <dbReference type="ARBA" id="ARBA00004477"/>
    </source>
</evidence>
<evidence type="ECO:0000256" key="12">
    <source>
        <dbReference type="ARBA" id="ARBA00044727"/>
    </source>
</evidence>
<dbReference type="InterPro" id="IPR016900">
    <property type="entry name" value="Alg10"/>
</dbReference>
<evidence type="ECO:0000256" key="4">
    <source>
        <dbReference type="ARBA" id="ARBA00011967"/>
    </source>
</evidence>
<comment type="function">
    <text evidence="12">Dol-P-Glc:Glc(2)Man(9)GlcNAc(2)-PP-Dol alpha-1,2-glucosyltransferase that operates in the biosynthetic pathway of dolichol-linked oligosaccharides, the glycan precursors employed in protein asparagine (N)-glycosylation. The assembly of dolichol-linked oligosaccharides begins on the cytosolic side of the endoplasmic reticulum membrane and finishes in its lumen. The sequential addition of sugars to dolichol pyrophosphate produces dolichol-linked oligosaccharides containing fourteen sugars, including two GlcNAcs, nine mannoses and three glucoses. Once assembled, the oligosaccharide is transferred from the lipid to nascent proteins by oligosaccharyltransferases. In the lumen of the endoplasmic reticulum, adds the third and last glucose residue from dolichyl phosphate glucose (Dol-P-Glc) onto the lipid-linked oligosaccharide intermediate Glc(2)Man(9)GlcNAc(2)-PP-Dol to produce Glc(3)Man(9)GlcNAc(2)-PP-Dol.</text>
</comment>
<evidence type="ECO:0000256" key="7">
    <source>
        <dbReference type="ARBA" id="ARBA00022679"/>
    </source>
</evidence>
<comment type="caution">
    <text evidence="14">Lacks conserved residue(s) required for the propagation of feature annotation.</text>
</comment>
<dbReference type="GO" id="GO:0106073">
    <property type="term" value="F:dolichyl pyrophosphate Glc2Man9GlcNAc2 alpha-1,2-glucosyltransferase activity"/>
    <property type="evidence" value="ECO:0007669"/>
    <property type="project" value="UniProtKB-EC"/>
</dbReference>
<proteinExistence type="inferred from homology"/>
<keyword evidence="8 14" id="KW-0812">Transmembrane</keyword>
<evidence type="ECO:0000256" key="10">
    <source>
        <dbReference type="ARBA" id="ARBA00022989"/>
    </source>
</evidence>
<feature type="transmembrane region" description="Helical" evidence="14">
    <location>
        <begin position="204"/>
        <end position="234"/>
    </location>
</feature>
<comment type="pathway">
    <text evidence="2">Protein modification; protein glycosylation.</text>
</comment>
<accession>A0ABR4NAI4</accession>
<dbReference type="EC" id="2.4.1.256" evidence="4 14"/>
<evidence type="ECO:0000256" key="2">
    <source>
        <dbReference type="ARBA" id="ARBA00004922"/>
    </source>
</evidence>
<evidence type="ECO:0000256" key="13">
    <source>
        <dbReference type="ARBA" id="ARBA00048064"/>
    </source>
</evidence>
<dbReference type="PANTHER" id="PTHR12989:SF10">
    <property type="entry name" value="DOL-P-GLC:GLC(2)MAN(9)GLCNAC(2)-PP-DOL ALPHA-1,2-GLUCOSYLTRANSFERASE-RELATED"/>
    <property type="match status" value="1"/>
</dbReference>
<feature type="transmembrane region" description="Helical" evidence="14">
    <location>
        <begin position="403"/>
        <end position="420"/>
    </location>
</feature>
<feature type="transmembrane region" description="Helical" evidence="14">
    <location>
        <begin position="162"/>
        <end position="184"/>
    </location>
</feature>
<dbReference type="PIRSF" id="PIRSF028810">
    <property type="entry name" value="Alpha1_2_glucosyltferase_Alg10"/>
    <property type="match status" value="1"/>
</dbReference>
<feature type="transmembrane region" description="Helical" evidence="14">
    <location>
        <begin position="32"/>
        <end position="53"/>
    </location>
</feature>
<reference evidence="16 17" key="1">
    <citation type="submission" date="2023-09" db="EMBL/GenBank/DDBJ databases">
        <title>Pangenome analysis of Batrachochytrium dendrobatidis and related Chytrids.</title>
        <authorList>
            <person name="Yacoub M.N."/>
            <person name="Stajich J.E."/>
            <person name="James T.Y."/>
        </authorList>
    </citation>
    <scope>NUCLEOTIDE SEQUENCE [LARGE SCALE GENOMIC DNA]</scope>
    <source>
        <strain evidence="16 17">JEL0888</strain>
    </source>
</reference>
<protein>
    <recommendedName>
        <fullName evidence="5 14">Dol-P-Glc:Glc(2)Man(9)GlcNAc(2)-PP-Dol alpha-1,2-glucosyltransferase</fullName>
        <ecNumber evidence="4 14">2.4.1.256</ecNumber>
    </recommendedName>
</protein>
<name>A0ABR4NAI4_9FUNG</name>
<dbReference type="Pfam" id="PF04922">
    <property type="entry name" value="DIE2_ALG10"/>
    <property type="match status" value="1"/>
</dbReference>
<evidence type="ECO:0000256" key="6">
    <source>
        <dbReference type="ARBA" id="ARBA00022676"/>
    </source>
</evidence>
<dbReference type="Proteomes" id="UP001527925">
    <property type="component" value="Unassembled WGS sequence"/>
</dbReference>
<comment type="subcellular location">
    <subcellularLocation>
        <location evidence="1">Endoplasmic reticulum membrane</location>
        <topology evidence="1">Multi-pass membrane protein</topology>
    </subcellularLocation>
</comment>